<dbReference type="NCBIfam" id="TIGR00978">
    <property type="entry name" value="asd_EA"/>
    <property type="match status" value="1"/>
</dbReference>
<dbReference type="GO" id="GO:0009089">
    <property type="term" value="P:lysine biosynthetic process via diaminopimelate"/>
    <property type="evidence" value="ECO:0007669"/>
    <property type="project" value="UniProtKB-UniPathway"/>
</dbReference>
<dbReference type="SUPFAM" id="SSF51735">
    <property type="entry name" value="NAD(P)-binding Rossmann-fold domains"/>
    <property type="match status" value="1"/>
</dbReference>
<dbReference type="UniPathway" id="UPA00051">
    <property type="reaction ID" value="UER00464"/>
</dbReference>
<dbReference type="FunFam" id="3.30.360.10:FF:000016">
    <property type="entry name" value="Probable aspartate-semialdehyde dehydrogenase"/>
    <property type="match status" value="1"/>
</dbReference>
<keyword evidence="10 15" id="KW-0560">Oxidoreductase</keyword>
<name>A0A4R9LSV6_9LEPT</name>
<accession>A0A4R9LSV6</accession>
<comment type="pathway">
    <text evidence="3">Amino-acid biosynthesis; L-threonine biosynthesis; L-threonine from L-aspartate: step 2/5.</text>
</comment>
<dbReference type="InterPro" id="IPR005676">
    <property type="entry name" value="Asp_semi-ald_DH_pep-lack"/>
</dbReference>
<evidence type="ECO:0000256" key="13">
    <source>
        <dbReference type="PIRSR" id="PIRSR000148-1"/>
    </source>
</evidence>
<keyword evidence="7" id="KW-0791">Threonine biosynthesis</keyword>
<dbReference type="SMART" id="SM00859">
    <property type="entry name" value="Semialdhyde_dh"/>
    <property type="match status" value="1"/>
</dbReference>
<dbReference type="UniPathway" id="UPA00034">
    <property type="reaction ID" value="UER00016"/>
</dbReference>
<gene>
    <name evidence="15" type="primary">asd</name>
    <name evidence="15" type="ORF">EHS11_00880</name>
</gene>
<keyword evidence="16" id="KW-1185">Reference proteome</keyword>
<evidence type="ECO:0000313" key="16">
    <source>
        <dbReference type="Proteomes" id="UP000298264"/>
    </source>
</evidence>
<dbReference type="NCBIfam" id="NF006416">
    <property type="entry name" value="PRK08664.1"/>
    <property type="match status" value="1"/>
</dbReference>
<dbReference type="GO" id="GO:0019877">
    <property type="term" value="P:diaminopimelate biosynthetic process"/>
    <property type="evidence" value="ECO:0007669"/>
    <property type="project" value="UniProtKB-KW"/>
</dbReference>
<dbReference type="AlphaFoldDB" id="A0A4R9LSV6"/>
<dbReference type="InterPro" id="IPR051823">
    <property type="entry name" value="ASADH-related"/>
</dbReference>
<comment type="function">
    <text evidence="1">Catalyzes the NADPH-dependent formation of L-aspartate-semialdehyde (L-ASA) by the reductive dephosphorylation of L-aspartyl-4-phosphate.</text>
</comment>
<evidence type="ECO:0000313" key="15">
    <source>
        <dbReference type="EMBL" id="TGN14576.1"/>
    </source>
</evidence>
<evidence type="ECO:0000256" key="12">
    <source>
        <dbReference type="ARBA" id="ARBA00023167"/>
    </source>
</evidence>
<dbReference type="SUPFAM" id="SSF55347">
    <property type="entry name" value="Glyceraldehyde-3-phosphate dehydrogenase-like, C-terminal domain"/>
    <property type="match status" value="1"/>
</dbReference>
<evidence type="ECO:0000256" key="3">
    <source>
        <dbReference type="ARBA" id="ARBA00005097"/>
    </source>
</evidence>
<keyword evidence="11" id="KW-0457">Lysine biosynthesis</keyword>
<dbReference type="Gene3D" id="3.30.360.10">
    <property type="entry name" value="Dihydrodipicolinate Reductase, domain 2"/>
    <property type="match status" value="1"/>
</dbReference>
<dbReference type="GO" id="GO:0009088">
    <property type="term" value="P:threonine biosynthetic process"/>
    <property type="evidence" value="ECO:0007669"/>
    <property type="project" value="UniProtKB-UniPathway"/>
</dbReference>
<evidence type="ECO:0000256" key="11">
    <source>
        <dbReference type="ARBA" id="ARBA00023154"/>
    </source>
</evidence>
<evidence type="ECO:0000256" key="9">
    <source>
        <dbReference type="ARBA" id="ARBA00022915"/>
    </source>
</evidence>
<evidence type="ECO:0000256" key="2">
    <source>
        <dbReference type="ARBA" id="ARBA00005021"/>
    </source>
</evidence>
<dbReference type="Pfam" id="PF02774">
    <property type="entry name" value="Semialdhyde_dhC"/>
    <property type="match status" value="1"/>
</dbReference>
<dbReference type="InterPro" id="IPR012280">
    <property type="entry name" value="Semialdhyde_DH_dimer_dom"/>
</dbReference>
<dbReference type="EMBL" id="RQHV01000002">
    <property type="protein sequence ID" value="TGN14576.1"/>
    <property type="molecule type" value="Genomic_DNA"/>
</dbReference>
<evidence type="ECO:0000256" key="8">
    <source>
        <dbReference type="ARBA" id="ARBA00022857"/>
    </source>
</evidence>
<evidence type="ECO:0000256" key="5">
    <source>
        <dbReference type="ARBA" id="ARBA00013120"/>
    </source>
</evidence>
<dbReference type="GO" id="GO:0004073">
    <property type="term" value="F:aspartate-semialdehyde dehydrogenase activity"/>
    <property type="evidence" value="ECO:0007669"/>
    <property type="project" value="UniProtKB-EC"/>
</dbReference>
<dbReference type="Proteomes" id="UP000298264">
    <property type="component" value="Unassembled WGS sequence"/>
</dbReference>
<keyword evidence="8" id="KW-0521">NADP</keyword>
<evidence type="ECO:0000256" key="7">
    <source>
        <dbReference type="ARBA" id="ARBA00022697"/>
    </source>
</evidence>
<feature type="domain" description="Semialdehyde dehydrogenase NAD-binding" evidence="14">
    <location>
        <begin position="5"/>
        <end position="133"/>
    </location>
</feature>
<comment type="pathway">
    <text evidence="2">Amino-acid biosynthesis; L-methionine biosynthesis via de novo pathway; L-homoserine from L-aspartate: step 2/3.</text>
</comment>
<sequence length="350" mass="38194">MEKIKVGVLGATGSVGQRFIQLLENHPFFTVTHLAASEKSAGKTYGEVMKSRWKISSDIPAYAKDIVITLPKPTATKGVQLVFSGLDSSIAGEVEAEYAQNDVIVISNSKNHRMDPHVPLMSAEVNSEHLEVLKSQKTSGKIITNSNCTIMGVTISLKPLHDKYGIESVMLFSMQAISGAGYPGVPTMDILGNVVPYISGEEDKAEIEPQKCLGTVENGQIKSASFAISAHCNRVPVFDGHTVCVSVKFKKKPSKEEILKTWKEFSGEPQKLDLPLAPKQPIVYREEDDRPQPRLDLDTGRGMATVVGRLREDSILDWKWVVLSHNTIRGAAGAAVLNAELLYKKGLIPS</sequence>
<keyword evidence="9" id="KW-0220">Diaminopimelate biosynthesis</keyword>
<dbReference type="GO" id="GO:0050661">
    <property type="term" value="F:NADP binding"/>
    <property type="evidence" value="ECO:0007669"/>
    <property type="project" value="InterPro"/>
</dbReference>
<reference evidence="15" key="1">
    <citation type="journal article" date="2019" name="PLoS Negl. Trop. Dis.">
        <title>Revisiting the worldwide diversity of Leptospira species in the environment.</title>
        <authorList>
            <person name="Vincent A.T."/>
            <person name="Schiettekatte O."/>
            <person name="Bourhy P."/>
            <person name="Veyrier F.J."/>
            <person name="Picardeau M."/>
        </authorList>
    </citation>
    <scope>NUCLEOTIDE SEQUENCE [LARGE SCALE GENOMIC DNA]</scope>
    <source>
        <strain evidence="15">201400974</strain>
    </source>
</reference>
<dbReference type="RefSeq" id="WP_135762526.1">
    <property type="nucleotide sequence ID" value="NZ_RQHV01000002.1"/>
</dbReference>
<dbReference type="PROSITE" id="PS01103">
    <property type="entry name" value="ASD"/>
    <property type="match status" value="1"/>
</dbReference>
<feature type="active site" description="Proton acceptor" evidence="13">
    <location>
        <position position="241"/>
    </location>
</feature>
<dbReference type="GO" id="GO:0009086">
    <property type="term" value="P:methionine biosynthetic process"/>
    <property type="evidence" value="ECO:0007669"/>
    <property type="project" value="UniProtKB-KW"/>
</dbReference>
<proteinExistence type="inferred from homology"/>
<dbReference type="OrthoDB" id="9805684at2"/>
<evidence type="ECO:0000256" key="4">
    <source>
        <dbReference type="ARBA" id="ARBA00010584"/>
    </source>
</evidence>
<dbReference type="UniPathway" id="UPA00050">
    <property type="reaction ID" value="UER00463"/>
</dbReference>
<dbReference type="PIRSF" id="PIRSF000148">
    <property type="entry name" value="ASA_dh"/>
    <property type="match status" value="1"/>
</dbReference>
<dbReference type="EC" id="1.2.1.11" evidence="5"/>
<dbReference type="InterPro" id="IPR000319">
    <property type="entry name" value="Asp-semialdehyde_DH_CS"/>
</dbReference>
<dbReference type="CDD" id="cd02315">
    <property type="entry name" value="ScASADH_like_N"/>
    <property type="match status" value="1"/>
</dbReference>
<dbReference type="GO" id="GO:0051287">
    <property type="term" value="F:NAD binding"/>
    <property type="evidence" value="ECO:0007669"/>
    <property type="project" value="InterPro"/>
</dbReference>
<evidence type="ECO:0000256" key="6">
    <source>
        <dbReference type="ARBA" id="ARBA00022605"/>
    </source>
</evidence>
<keyword evidence="12" id="KW-0486">Methionine biosynthesis</keyword>
<evidence type="ECO:0000256" key="10">
    <source>
        <dbReference type="ARBA" id="ARBA00023002"/>
    </source>
</evidence>
<evidence type="ECO:0000256" key="1">
    <source>
        <dbReference type="ARBA" id="ARBA00002492"/>
    </source>
</evidence>
<feature type="active site" description="Acyl-thioester intermediate" evidence="13">
    <location>
        <position position="148"/>
    </location>
</feature>
<dbReference type="CDD" id="cd18130">
    <property type="entry name" value="ASADH_C_arch_fung_like"/>
    <property type="match status" value="1"/>
</dbReference>
<dbReference type="PANTHER" id="PTHR46718:SF1">
    <property type="entry name" value="ASPARTATE-SEMIALDEHYDE DEHYDROGENASE"/>
    <property type="match status" value="1"/>
</dbReference>
<dbReference type="GO" id="GO:0046983">
    <property type="term" value="F:protein dimerization activity"/>
    <property type="evidence" value="ECO:0007669"/>
    <property type="project" value="InterPro"/>
</dbReference>
<dbReference type="Gene3D" id="3.40.50.720">
    <property type="entry name" value="NAD(P)-binding Rossmann-like Domain"/>
    <property type="match status" value="1"/>
</dbReference>
<dbReference type="InterPro" id="IPR036291">
    <property type="entry name" value="NAD(P)-bd_dom_sf"/>
</dbReference>
<dbReference type="Pfam" id="PF01118">
    <property type="entry name" value="Semialdhyde_dh"/>
    <property type="match status" value="1"/>
</dbReference>
<keyword evidence="6" id="KW-0028">Amino-acid biosynthesis</keyword>
<organism evidence="15 16">
    <name type="scientific">Leptospira ilyithenensis</name>
    <dbReference type="NCBI Taxonomy" id="2484901"/>
    <lineage>
        <taxon>Bacteria</taxon>
        <taxon>Pseudomonadati</taxon>
        <taxon>Spirochaetota</taxon>
        <taxon>Spirochaetia</taxon>
        <taxon>Leptospirales</taxon>
        <taxon>Leptospiraceae</taxon>
        <taxon>Leptospira</taxon>
    </lineage>
</organism>
<protein>
    <recommendedName>
        <fullName evidence="5">aspartate-semialdehyde dehydrogenase</fullName>
        <ecNumber evidence="5">1.2.1.11</ecNumber>
    </recommendedName>
</protein>
<dbReference type="PANTHER" id="PTHR46718">
    <property type="entry name" value="ASPARTATE-SEMIALDEHYDE DEHYDROGENASE"/>
    <property type="match status" value="1"/>
</dbReference>
<comment type="caution">
    <text evidence="15">The sequence shown here is derived from an EMBL/GenBank/DDBJ whole genome shotgun (WGS) entry which is preliminary data.</text>
</comment>
<evidence type="ECO:0000259" key="14">
    <source>
        <dbReference type="SMART" id="SM00859"/>
    </source>
</evidence>
<dbReference type="InterPro" id="IPR000534">
    <property type="entry name" value="Semialdehyde_DH_NAD-bd"/>
</dbReference>
<comment type="similarity">
    <text evidence="4">Belongs to the aspartate-semialdehyde dehydrogenase family.</text>
</comment>